<dbReference type="Proteomes" id="UP000076532">
    <property type="component" value="Unassembled WGS sequence"/>
</dbReference>
<dbReference type="OrthoDB" id="2993351at2759"/>
<dbReference type="Gene3D" id="2.170.150.70">
    <property type="match status" value="1"/>
</dbReference>
<dbReference type="PANTHER" id="PTHR28620:SF1">
    <property type="entry name" value="CENP-V_GFA DOMAIN-CONTAINING PROTEIN"/>
    <property type="match status" value="1"/>
</dbReference>
<reference evidence="5 6" key="1">
    <citation type="journal article" date="2016" name="Mol. Biol. Evol.">
        <title>Comparative Genomics of Early-Diverging Mushroom-Forming Fungi Provides Insights into the Origins of Lignocellulose Decay Capabilities.</title>
        <authorList>
            <person name="Nagy L.G."/>
            <person name="Riley R."/>
            <person name="Tritt A."/>
            <person name="Adam C."/>
            <person name="Daum C."/>
            <person name="Floudas D."/>
            <person name="Sun H."/>
            <person name="Yadav J.S."/>
            <person name="Pangilinan J."/>
            <person name="Larsson K.H."/>
            <person name="Matsuura K."/>
            <person name="Barry K."/>
            <person name="Labutti K."/>
            <person name="Kuo R."/>
            <person name="Ohm R.A."/>
            <person name="Bhattacharya S.S."/>
            <person name="Shirouzu T."/>
            <person name="Yoshinaga Y."/>
            <person name="Martin F.M."/>
            <person name="Grigoriev I.V."/>
            <person name="Hibbett D.S."/>
        </authorList>
    </citation>
    <scope>NUCLEOTIDE SEQUENCE [LARGE SCALE GENOMIC DNA]</scope>
    <source>
        <strain evidence="5 6">CBS 109695</strain>
    </source>
</reference>
<proteinExistence type="inferred from homology"/>
<dbReference type="GO" id="GO:0016846">
    <property type="term" value="F:carbon-sulfur lyase activity"/>
    <property type="evidence" value="ECO:0007669"/>
    <property type="project" value="InterPro"/>
</dbReference>
<keyword evidence="2" id="KW-0479">Metal-binding</keyword>
<dbReference type="GO" id="GO:0046872">
    <property type="term" value="F:metal ion binding"/>
    <property type="evidence" value="ECO:0007669"/>
    <property type="project" value="UniProtKB-KW"/>
</dbReference>
<dbReference type="EMBL" id="KV417605">
    <property type="protein sequence ID" value="KZP15400.1"/>
    <property type="molecule type" value="Genomic_DNA"/>
</dbReference>
<feature type="non-terminal residue" evidence="5">
    <location>
        <position position="75"/>
    </location>
</feature>
<evidence type="ECO:0000313" key="5">
    <source>
        <dbReference type="EMBL" id="KZP15400.1"/>
    </source>
</evidence>
<feature type="non-terminal residue" evidence="5">
    <location>
        <position position="1"/>
    </location>
</feature>
<name>A0A166E530_9AGAM</name>
<gene>
    <name evidence="5" type="ORF">FIBSPDRAFT_656739</name>
</gene>
<sequence>CKAVTYTTYLKSLFETGVLQCNCSICTINGYVGASAHIPDVVLHSGEDGLVTYTFGSHKAPHKYCRTCGSSILVD</sequence>
<comment type="similarity">
    <text evidence="1">Belongs to the Gfa family.</text>
</comment>
<organism evidence="5 6">
    <name type="scientific">Athelia psychrophila</name>
    <dbReference type="NCBI Taxonomy" id="1759441"/>
    <lineage>
        <taxon>Eukaryota</taxon>
        <taxon>Fungi</taxon>
        <taxon>Dikarya</taxon>
        <taxon>Basidiomycota</taxon>
        <taxon>Agaricomycotina</taxon>
        <taxon>Agaricomycetes</taxon>
        <taxon>Agaricomycetidae</taxon>
        <taxon>Atheliales</taxon>
        <taxon>Atheliaceae</taxon>
        <taxon>Athelia</taxon>
    </lineage>
</organism>
<dbReference type="SUPFAM" id="SSF51316">
    <property type="entry name" value="Mss4-like"/>
    <property type="match status" value="1"/>
</dbReference>
<evidence type="ECO:0000313" key="6">
    <source>
        <dbReference type="Proteomes" id="UP000076532"/>
    </source>
</evidence>
<dbReference type="InterPro" id="IPR006913">
    <property type="entry name" value="CENP-V/GFA"/>
</dbReference>
<protein>
    <recommendedName>
        <fullName evidence="4">CENP-V/GFA domain-containing protein</fullName>
    </recommendedName>
</protein>
<dbReference type="PANTHER" id="PTHR28620">
    <property type="entry name" value="CENTROMERE PROTEIN V"/>
    <property type="match status" value="1"/>
</dbReference>
<evidence type="ECO:0000256" key="2">
    <source>
        <dbReference type="ARBA" id="ARBA00022723"/>
    </source>
</evidence>
<evidence type="ECO:0000259" key="4">
    <source>
        <dbReference type="PROSITE" id="PS51891"/>
    </source>
</evidence>
<keyword evidence="6" id="KW-1185">Reference proteome</keyword>
<evidence type="ECO:0000256" key="3">
    <source>
        <dbReference type="ARBA" id="ARBA00022833"/>
    </source>
</evidence>
<dbReference type="InterPro" id="IPR011057">
    <property type="entry name" value="Mss4-like_sf"/>
</dbReference>
<evidence type="ECO:0000256" key="1">
    <source>
        <dbReference type="ARBA" id="ARBA00005495"/>
    </source>
</evidence>
<dbReference type="AlphaFoldDB" id="A0A166E530"/>
<dbReference type="InterPro" id="IPR052355">
    <property type="entry name" value="CENP-V-like"/>
</dbReference>
<feature type="domain" description="CENP-V/GFA" evidence="4">
    <location>
        <begin position="1"/>
        <end position="75"/>
    </location>
</feature>
<accession>A0A166E530</accession>
<dbReference type="PROSITE" id="PS51891">
    <property type="entry name" value="CENP_V_GFA"/>
    <property type="match status" value="1"/>
</dbReference>
<keyword evidence="3" id="KW-0862">Zinc</keyword>